<accession>A0A1C7FGB8</accession>
<dbReference type="PATRIC" id="fig|45658.7.peg.3878"/>
<proteinExistence type="predicted"/>
<keyword evidence="2" id="KW-1185">Reference proteome</keyword>
<protein>
    <submittedName>
        <fullName evidence="1">Uncharacterized protein</fullName>
    </submittedName>
</protein>
<evidence type="ECO:0000313" key="1">
    <source>
        <dbReference type="EMBL" id="ANU38946.1"/>
    </source>
</evidence>
<organism evidence="1 2">
    <name type="scientific">Vibrio scophthalmi</name>
    <dbReference type="NCBI Taxonomy" id="45658"/>
    <lineage>
        <taxon>Bacteria</taxon>
        <taxon>Pseudomonadati</taxon>
        <taxon>Pseudomonadota</taxon>
        <taxon>Gammaproteobacteria</taxon>
        <taxon>Vibrionales</taxon>
        <taxon>Vibrionaceae</taxon>
        <taxon>Vibrio</taxon>
    </lineage>
</organism>
<dbReference type="EMBL" id="CP016415">
    <property type="protein sequence ID" value="ANU38946.1"/>
    <property type="molecule type" value="Genomic_DNA"/>
</dbReference>
<dbReference type="Proteomes" id="UP000092528">
    <property type="component" value="Chromosome 2"/>
</dbReference>
<name>A0A1C7FGB8_9VIBR</name>
<reference evidence="1 2" key="1">
    <citation type="submission" date="2016-07" db="EMBL/GenBank/DDBJ databases">
        <title>Genome sequencing of Vibrio scophthalmi strain VS-05, an isolated from Paralichthys olivaceus.</title>
        <authorList>
            <person name="Han H.-J."/>
        </authorList>
    </citation>
    <scope>NUCLEOTIDE SEQUENCE [LARGE SCALE GENOMIC DNA]</scope>
    <source>
        <strain evidence="1 2">VS-05</strain>
    </source>
</reference>
<dbReference type="GeneID" id="96874115"/>
<gene>
    <name evidence="1" type="ORF">VSVS05_03910</name>
</gene>
<sequence>MKKGIVVGLTLGIGVVMMVASKYQVLGLGNAAAFPKLPDTPGFTVSTEFDGEWAGRRIDVSKNWICDNTTITGTVVDGFAHLTLTYNGTPLKGWIDEQGTLTLYASNERWDYRFKATVSGNQIQGDWFLTNGPCKGSWYVERS</sequence>
<dbReference type="RefSeq" id="WP_065546575.1">
    <property type="nucleotide sequence ID" value="NZ_CP016415.1"/>
</dbReference>
<dbReference type="AlphaFoldDB" id="A0A1C7FGB8"/>
<evidence type="ECO:0000313" key="2">
    <source>
        <dbReference type="Proteomes" id="UP000092528"/>
    </source>
</evidence>